<reference evidence="1" key="1">
    <citation type="journal article" date="2014" name="Nat. Commun.">
        <title>The tobacco genome sequence and its comparison with those of tomato and potato.</title>
        <authorList>
            <person name="Sierro N."/>
            <person name="Battey J.N."/>
            <person name="Ouadi S."/>
            <person name="Bakaher N."/>
            <person name="Bovet L."/>
            <person name="Willig A."/>
            <person name="Goepfert S."/>
            <person name="Peitsch M.C."/>
            <person name="Ivanov N.V."/>
        </authorList>
    </citation>
    <scope>NUCLEOTIDE SEQUENCE [LARGE SCALE GENOMIC DNA]</scope>
</reference>
<name>A0AC58TH14_TOBAC</name>
<gene>
    <name evidence="2" type="primary">LOC142174587</name>
</gene>
<dbReference type="RefSeq" id="XP_075096509.1">
    <property type="nucleotide sequence ID" value="XM_075240408.1"/>
</dbReference>
<accession>A0AC58TH14</accession>
<keyword evidence="1" id="KW-1185">Reference proteome</keyword>
<sequence length="162" mass="18275">MGQVLADFIADFTTKIMPDVEKETARTSPKTHNLWVLYTDDASNVLGSGLGLMLEVSIGNVIRQSIRCPDMTNNEDEYEAVIAGLELALKYGAKRVILQCDSQLVINQVTGNFQIKEQRLQKYQVEICRMLPEFDECQLDQIPQTQNIEVTASPNWQQPLKA</sequence>
<evidence type="ECO:0000313" key="1">
    <source>
        <dbReference type="Proteomes" id="UP000790787"/>
    </source>
</evidence>
<dbReference type="Proteomes" id="UP000790787">
    <property type="component" value="Chromosome 20"/>
</dbReference>
<reference evidence="2" key="2">
    <citation type="submission" date="2025-08" db="UniProtKB">
        <authorList>
            <consortium name="RefSeq"/>
        </authorList>
    </citation>
    <scope>IDENTIFICATION</scope>
    <source>
        <tissue evidence="2">Leaf</tissue>
    </source>
</reference>
<proteinExistence type="predicted"/>
<protein>
    <submittedName>
        <fullName evidence="2">Uncharacterized protein LOC142174587</fullName>
    </submittedName>
</protein>
<evidence type="ECO:0000313" key="2">
    <source>
        <dbReference type="RefSeq" id="XP_075096509.1"/>
    </source>
</evidence>
<organism evidence="1 2">
    <name type="scientific">Nicotiana tabacum</name>
    <name type="common">Common tobacco</name>
    <dbReference type="NCBI Taxonomy" id="4097"/>
    <lineage>
        <taxon>Eukaryota</taxon>
        <taxon>Viridiplantae</taxon>
        <taxon>Streptophyta</taxon>
        <taxon>Embryophyta</taxon>
        <taxon>Tracheophyta</taxon>
        <taxon>Spermatophyta</taxon>
        <taxon>Magnoliopsida</taxon>
        <taxon>eudicotyledons</taxon>
        <taxon>Gunneridae</taxon>
        <taxon>Pentapetalae</taxon>
        <taxon>asterids</taxon>
        <taxon>lamiids</taxon>
        <taxon>Solanales</taxon>
        <taxon>Solanaceae</taxon>
        <taxon>Nicotianoideae</taxon>
        <taxon>Nicotianeae</taxon>
        <taxon>Nicotiana</taxon>
    </lineage>
</organism>